<organism evidence="4 5">
    <name type="scientific">Tepidibacillus decaturensis</name>
    <dbReference type="NCBI Taxonomy" id="1413211"/>
    <lineage>
        <taxon>Bacteria</taxon>
        <taxon>Bacillati</taxon>
        <taxon>Bacillota</taxon>
        <taxon>Bacilli</taxon>
        <taxon>Bacillales</taxon>
        <taxon>Bacillaceae</taxon>
        <taxon>Tepidibacillus</taxon>
    </lineage>
</organism>
<evidence type="ECO:0000313" key="4">
    <source>
        <dbReference type="EMBL" id="KXG43279.1"/>
    </source>
</evidence>
<dbReference type="InterPro" id="IPR014217">
    <property type="entry name" value="Spore_III_AA"/>
</dbReference>
<evidence type="ECO:0000256" key="2">
    <source>
        <dbReference type="ARBA" id="ARBA00022840"/>
    </source>
</evidence>
<name>A0A135L2Z0_9BACI</name>
<dbReference type="Pfam" id="PF19568">
    <property type="entry name" value="Spore_III_AA"/>
    <property type="match status" value="1"/>
</dbReference>
<keyword evidence="2" id="KW-0067">ATP-binding</keyword>
<dbReference type="AlphaFoldDB" id="A0A135L2Z0"/>
<protein>
    <submittedName>
        <fullName evidence="4">Stage III sporulation protein AA</fullName>
    </submittedName>
</protein>
<evidence type="ECO:0000313" key="5">
    <source>
        <dbReference type="Proteomes" id="UP000070352"/>
    </source>
</evidence>
<dbReference type="NCBIfam" id="TIGR02858">
    <property type="entry name" value="spore_III_AA"/>
    <property type="match status" value="1"/>
</dbReference>
<dbReference type="SMART" id="SM00382">
    <property type="entry name" value="AAA"/>
    <property type="match status" value="1"/>
</dbReference>
<dbReference type="Proteomes" id="UP000070352">
    <property type="component" value="Unassembled WGS sequence"/>
</dbReference>
<dbReference type="SUPFAM" id="SSF52540">
    <property type="entry name" value="P-loop containing nucleoside triphosphate hydrolases"/>
    <property type="match status" value="1"/>
</dbReference>
<accession>A0A135L2Z0</accession>
<keyword evidence="5" id="KW-1185">Reference proteome</keyword>
<dbReference type="PANTHER" id="PTHR20953:SF3">
    <property type="entry name" value="P-LOOP CONTAINING NUCLEOSIDE TRIPHOSPHATE HYDROLASES SUPERFAMILY PROTEIN"/>
    <property type="match status" value="1"/>
</dbReference>
<proteinExistence type="predicted"/>
<dbReference type="RefSeq" id="WP_068723590.1">
    <property type="nucleotide sequence ID" value="NZ_LSKU01000001.1"/>
</dbReference>
<dbReference type="OrthoDB" id="9768243at2"/>
<evidence type="ECO:0000259" key="3">
    <source>
        <dbReference type="SMART" id="SM00382"/>
    </source>
</evidence>
<dbReference type="InterPro" id="IPR003593">
    <property type="entry name" value="AAA+_ATPase"/>
</dbReference>
<dbReference type="EMBL" id="LSKU01000001">
    <property type="protein sequence ID" value="KXG43279.1"/>
    <property type="molecule type" value="Genomic_DNA"/>
</dbReference>
<evidence type="ECO:0000256" key="1">
    <source>
        <dbReference type="ARBA" id="ARBA00022741"/>
    </source>
</evidence>
<dbReference type="InterPro" id="IPR027417">
    <property type="entry name" value="P-loop_NTPase"/>
</dbReference>
<dbReference type="STRING" id="1413211.U473_04065"/>
<comment type="caution">
    <text evidence="4">The sequence shown here is derived from an EMBL/GenBank/DDBJ whole genome shotgun (WGS) entry which is preliminary data.</text>
</comment>
<feature type="domain" description="AAA+ ATPase" evidence="3">
    <location>
        <begin position="151"/>
        <end position="306"/>
    </location>
</feature>
<reference evidence="4 5" key="1">
    <citation type="submission" date="2016-02" db="EMBL/GenBank/DDBJ databases">
        <title>Draft Genome for Tepidibacillus decaturensis nov. sp. Strain Z9, an Anaerobic, Moderately Thermophilic and Heterotrophic Bacterium from Deep Subsurface of the Illinois Basin, USA.</title>
        <authorList>
            <person name="Dong Y."/>
            <person name="Chang J.Y."/>
            <person name="Sanford R."/>
            <person name="Fouke B.W."/>
        </authorList>
    </citation>
    <scope>NUCLEOTIDE SEQUENCE [LARGE SCALE GENOMIC DNA]</scope>
    <source>
        <strain evidence="4 5">Z9</strain>
    </source>
</reference>
<dbReference type="PANTHER" id="PTHR20953">
    <property type="entry name" value="KINASE-RELATED"/>
    <property type="match status" value="1"/>
</dbReference>
<dbReference type="InterPro" id="IPR045735">
    <property type="entry name" value="Spore_III_AA_AAA+_ATPase"/>
</dbReference>
<keyword evidence="1" id="KW-0547">Nucleotide-binding</keyword>
<dbReference type="GO" id="GO:0005524">
    <property type="term" value="F:ATP binding"/>
    <property type="evidence" value="ECO:0007669"/>
    <property type="project" value="UniProtKB-KW"/>
</dbReference>
<dbReference type="Gene3D" id="3.40.50.300">
    <property type="entry name" value="P-loop containing nucleotide triphosphate hydrolases"/>
    <property type="match status" value="1"/>
</dbReference>
<gene>
    <name evidence="4" type="ORF">U473_04065</name>
</gene>
<sequence>MKEEILNVLPTEIRKIIQQIEQKLSEQIEEIRIRENRPLEIVYSGHHAFLTIKGELTLDVKKSYLPTNEDTMKMLNLISNHSLYRLEEELKRGYITVHGGHRVGISGKVIMEKGEVKTIKDVTSFNIRIAKQKLGMADPLIPFLINLREMKVHNTLIISPPQCGKTTILRDLARQLGTGISKFAFLAKKIGIVDERSEIAGSVRGVPQNDVGLRTDVLDACPKAEGMMMMIRSMSPDILIVDEIGRQEDTLAILEARNAGVQVIATAHGSDIHEIIKRPSLSSLIQQEIFTRYVILSRERGIGTIETILNEQLRPITGKVKNYV</sequence>